<proteinExistence type="predicted"/>
<dbReference type="OrthoDB" id="292190at2"/>
<gene>
    <name evidence="3" type="ORF">HG15A2_48030</name>
</gene>
<organism evidence="3 4">
    <name type="scientific">Adhaeretor mobilis</name>
    <dbReference type="NCBI Taxonomy" id="1930276"/>
    <lineage>
        <taxon>Bacteria</taxon>
        <taxon>Pseudomonadati</taxon>
        <taxon>Planctomycetota</taxon>
        <taxon>Planctomycetia</taxon>
        <taxon>Pirellulales</taxon>
        <taxon>Lacipirellulaceae</taxon>
        <taxon>Adhaeretor</taxon>
    </lineage>
</organism>
<evidence type="ECO:0000256" key="2">
    <source>
        <dbReference type="SAM" id="Phobius"/>
    </source>
</evidence>
<accession>A0A517N2U7</accession>
<protein>
    <recommendedName>
        <fullName evidence="5">Zinc ribbon domain-containing protein</fullName>
    </recommendedName>
</protein>
<feature type="compositionally biased region" description="Acidic residues" evidence="1">
    <location>
        <begin position="8"/>
        <end position="23"/>
    </location>
</feature>
<dbReference type="EMBL" id="CP036263">
    <property type="protein sequence ID" value="QDT01461.1"/>
    <property type="molecule type" value="Genomic_DNA"/>
</dbReference>
<evidence type="ECO:0000256" key="1">
    <source>
        <dbReference type="SAM" id="MobiDB-lite"/>
    </source>
</evidence>
<keyword evidence="2" id="KW-0472">Membrane</keyword>
<reference evidence="3 4" key="1">
    <citation type="submission" date="2019-02" db="EMBL/GenBank/DDBJ databases">
        <title>Deep-cultivation of Planctomycetes and their phenomic and genomic characterization uncovers novel biology.</title>
        <authorList>
            <person name="Wiegand S."/>
            <person name="Jogler M."/>
            <person name="Boedeker C."/>
            <person name="Pinto D."/>
            <person name="Vollmers J."/>
            <person name="Rivas-Marin E."/>
            <person name="Kohn T."/>
            <person name="Peeters S.H."/>
            <person name="Heuer A."/>
            <person name="Rast P."/>
            <person name="Oberbeckmann S."/>
            <person name="Bunk B."/>
            <person name="Jeske O."/>
            <person name="Meyerdierks A."/>
            <person name="Storesund J.E."/>
            <person name="Kallscheuer N."/>
            <person name="Luecker S."/>
            <person name="Lage O.M."/>
            <person name="Pohl T."/>
            <person name="Merkel B.J."/>
            <person name="Hornburger P."/>
            <person name="Mueller R.-W."/>
            <person name="Bruemmer F."/>
            <person name="Labrenz M."/>
            <person name="Spormann A.M."/>
            <person name="Op den Camp H."/>
            <person name="Overmann J."/>
            <person name="Amann R."/>
            <person name="Jetten M.S.M."/>
            <person name="Mascher T."/>
            <person name="Medema M.H."/>
            <person name="Devos D.P."/>
            <person name="Kaster A.-K."/>
            <person name="Ovreas L."/>
            <person name="Rohde M."/>
            <person name="Galperin M.Y."/>
            <person name="Jogler C."/>
        </authorList>
    </citation>
    <scope>NUCLEOTIDE SEQUENCE [LARGE SCALE GENOMIC DNA]</scope>
    <source>
        <strain evidence="3 4">HG15A2</strain>
    </source>
</reference>
<keyword evidence="2" id="KW-1133">Transmembrane helix</keyword>
<dbReference type="KEGG" id="amob:HG15A2_48030"/>
<evidence type="ECO:0008006" key="5">
    <source>
        <dbReference type="Google" id="ProtNLM"/>
    </source>
</evidence>
<keyword evidence="4" id="KW-1185">Reference proteome</keyword>
<evidence type="ECO:0000313" key="4">
    <source>
        <dbReference type="Proteomes" id="UP000319852"/>
    </source>
</evidence>
<feature type="transmembrane region" description="Helical" evidence="2">
    <location>
        <begin position="60"/>
        <end position="79"/>
    </location>
</feature>
<name>A0A517N2U7_9BACT</name>
<dbReference type="AlphaFoldDB" id="A0A517N2U7"/>
<dbReference type="Proteomes" id="UP000319852">
    <property type="component" value="Chromosome"/>
</dbReference>
<sequence>MIHRPLEDWEYPDPDDEEDDELAVDTRPCPTCGAEVYEDAQRCALCGEYVTFRNPALEGWPWWFVALGLVGIIGVMLALSGV</sequence>
<evidence type="ECO:0000313" key="3">
    <source>
        <dbReference type="EMBL" id="QDT01461.1"/>
    </source>
</evidence>
<feature type="region of interest" description="Disordered" evidence="1">
    <location>
        <begin position="1"/>
        <end position="23"/>
    </location>
</feature>
<keyword evidence="2" id="KW-0812">Transmembrane</keyword>
<dbReference type="RefSeq" id="WP_145063647.1">
    <property type="nucleotide sequence ID" value="NZ_CP036263.1"/>
</dbReference>